<keyword evidence="6" id="KW-0227">DNA damage</keyword>
<feature type="compositionally biased region" description="Low complexity" evidence="12">
    <location>
        <begin position="88"/>
        <end position="112"/>
    </location>
</feature>
<gene>
    <name evidence="14" type="primary">LOC115158290</name>
</gene>
<dbReference type="FunFam" id="2.30.30.140:FF:000017">
    <property type="entry name" value="hepatoma-derived growth factor isoform X1"/>
    <property type="match status" value="1"/>
</dbReference>
<keyword evidence="9" id="KW-0234">DNA repair</keyword>
<evidence type="ECO:0000256" key="3">
    <source>
        <dbReference type="ARBA" id="ARBA00005309"/>
    </source>
</evidence>
<dbReference type="Pfam" id="PF11467">
    <property type="entry name" value="LEDGF"/>
    <property type="match status" value="1"/>
</dbReference>
<feature type="region of interest" description="Disordered" evidence="12">
    <location>
        <begin position="70"/>
        <end position="420"/>
    </location>
</feature>
<keyword evidence="4" id="KW-0963">Cytoplasm</keyword>
<sequence length="533" mass="58456">MPHNFQPGDLVFAKMKGYPHWPARIEDVADGAVKPPPNKIPIFFFGTHETAFLAPKDLFAYDKYSERYGKPNKRKGFNEGLCEIQNNPHASYSAPAPVSSSDSEANDGAAGSEAEDDEDAVVPRKAYSGSEVDSDSGSEDRGGGVKRKAPAAKRPPVKKTRGSSSDRDGEESGSPSEPDPSPSDSDSGKNSDQDFTPEKKAAAGRGGAGKKAGGGKGKKNVLSDSDSGSHSDKKKGGSDSEDQKPRPALSGSESQSGSKSDSDSEPQPPPRKAPQARKKGEGHYVCDWKKRDEERRKELEERRKKEQAEEILKYREREKEEDEQRKKDKEKGKSSGENSSDEGVDDHPLKKSKKPPPPPIPAPSDSDSGPEVTSMEDCKEGTFASLSLRSKPDKPKRKPERPPERKAEKKKEPTPDEKLQKLHTDIKFALKVDNPDIERCLQALAELEAVPVTSHILQKNSDVIATLKKIRRYKASSDVMEKASQVYNKLKGQFVVKSEMPSKPKVEGKELEENGKETQNTGNSLSPNFYHHC</sequence>
<dbReference type="GO" id="GO:0062072">
    <property type="term" value="F:histone H3K9me2/3 reader activity"/>
    <property type="evidence" value="ECO:0007669"/>
    <property type="project" value="TreeGrafter"/>
</dbReference>
<feature type="compositionally biased region" description="Polar residues" evidence="12">
    <location>
        <begin position="517"/>
        <end position="527"/>
    </location>
</feature>
<dbReference type="PANTHER" id="PTHR12550:SF18">
    <property type="entry name" value="HEPATOMA-DERIVED GROWTH FACTOR-RELATED PROTEIN 2"/>
    <property type="match status" value="1"/>
</dbReference>
<evidence type="ECO:0000256" key="4">
    <source>
        <dbReference type="ARBA" id="ARBA00022490"/>
    </source>
</evidence>
<feature type="compositionally biased region" description="Basic and acidic residues" evidence="12">
    <location>
        <begin position="500"/>
        <end position="516"/>
    </location>
</feature>
<evidence type="ECO:0000259" key="13">
    <source>
        <dbReference type="PROSITE" id="PS50812"/>
    </source>
</evidence>
<dbReference type="GO" id="GO:0006310">
    <property type="term" value="P:DNA recombination"/>
    <property type="evidence" value="ECO:0007669"/>
    <property type="project" value="UniProtKB-KW"/>
</dbReference>
<keyword evidence="7" id="KW-0175">Coiled coil</keyword>
<dbReference type="Proteomes" id="UP000472277">
    <property type="component" value="Chromosome 22"/>
</dbReference>
<dbReference type="InterPro" id="IPR021567">
    <property type="entry name" value="LEDGF_IBD"/>
</dbReference>
<feature type="compositionally biased region" description="Low complexity" evidence="12">
    <location>
        <begin position="250"/>
        <end position="259"/>
    </location>
</feature>
<evidence type="ECO:0000313" key="15">
    <source>
        <dbReference type="Proteomes" id="UP000472277"/>
    </source>
</evidence>
<dbReference type="GO" id="GO:0005737">
    <property type="term" value="C:cytoplasm"/>
    <property type="evidence" value="ECO:0007669"/>
    <property type="project" value="UniProtKB-SubCell"/>
</dbReference>
<dbReference type="GeneTree" id="ENSGT00940000153942"/>
<evidence type="ECO:0000313" key="14">
    <source>
        <dbReference type="Ensembl" id="ENSSTUP00000077877.1"/>
    </source>
</evidence>
<dbReference type="GO" id="GO:0006281">
    <property type="term" value="P:DNA repair"/>
    <property type="evidence" value="ECO:0007669"/>
    <property type="project" value="UniProtKB-KW"/>
</dbReference>
<dbReference type="GO" id="GO:0005634">
    <property type="term" value="C:nucleus"/>
    <property type="evidence" value="ECO:0007669"/>
    <property type="project" value="UniProtKB-SubCell"/>
</dbReference>
<dbReference type="GO" id="GO:0007517">
    <property type="term" value="P:muscle organ development"/>
    <property type="evidence" value="ECO:0007669"/>
    <property type="project" value="UniProtKB-KW"/>
</dbReference>
<evidence type="ECO:0000256" key="2">
    <source>
        <dbReference type="ARBA" id="ARBA00004496"/>
    </source>
</evidence>
<dbReference type="GO" id="GO:0061628">
    <property type="term" value="F:histone H3K27me3 reader activity"/>
    <property type="evidence" value="ECO:0007669"/>
    <property type="project" value="TreeGrafter"/>
</dbReference>
<evidence type="ECO:0000256" key="6">
    <source>
        <dbReference type="ARBA" id="ARBA00022763"/>
    </source>
</evidence>
<evidence type="ECO:0000256" key="9">
    <source>
        <dbReference type="ARBA" id="ARBA00023204"/>
    </source>
</evidence>
<feature type="compositionally biased region" description="Gly residues" evidence="12">
    <location>
        <begin position="204"/>
        <end position="215"/>
    </location>
</feature>
<dbReference type="SMART" id="SM00293">
    <property type="entry name" value="PWWP"/>
    <property type="match status" value="1"/>
</dbReference>
<feature type="compositionally biased region" description="Basic and acidic residues" evidence="12">
    <location>
        <begin position="186"/>
        <end position="201"/>
    </location>
</feature>
<dbReference type="PANTHER" id="PTHR12550">
    <property type="entry name" value="HEPATOMA-DERIVED GROWTH FACTOR-RELATED"/>
    <property type="match status" value="1"/>
</dbReference>
<reference evidence="14" key="1">
    <citation type="submission" date="2025-08" db="UniProtKB">
        <authorList>
            <consortium name="Ensembl"/>
        </authorList>
    </citation>
    <scope>IDENTIFICATION</scope>
</reference>
<dbReference type="SUPFAM" id="SSF63748">
    <property type="entry name" value="Tudor/PWWP/MBT"/>
    <property type="match status" value="1"/>
</dbReference>
<name>A0A674C2S8_SALTR</name>
<evidence type="ECO:0000256" key="8">
    <source>
        <dbReference type="ARBA" id="ARBA00023172"/>
    </source>
</evidence>
<dbReference type="SUPFAM" id="SSF140576">
    <property type="entry name" value="HIV integrase-binding domain"/>
    <property type="match status" value="1"/>
</dbReference>
<evidence type="ECO:0000256" key="12">
    <source>
        <dbReference type="SAM" id="MobiDB-lite"/>
    </source>
</evidence>
<dbReference type="CDD" id="cd20149">
    <property type="entry name" value="PWWP_HDGFL2"/>
    <property type="match status" value="1"/>
</dbReference>
<reference evidence="14" key="2">
    <citation type="submission" date="2025-09" db="UniProtKB">
        <authorList>
            <consortium name="Ensembl"/>
        </authorList>
    </citation>
    <scope>IDENTIFICATION</scope>
</reference>
<evidence type="ECO:0000256" key="5">
    <source>
        <dbReference type="ARBA" id="ARBA00022541"/>
    </source>
</evidence>
<dbReference type="AlphaFoldDB" id="A0A674C2S8"/>
<comment type="subcellular location">
    <subcellularLocation>
        <location evidence="2">Cytoplasm</location>
    </subcellularLocation>
    <subcellularLocation>
        <location evidence="1">Nucleus</location>
    </subcellularLocation>
</comment>
<dbReference type="InterPro" id="IPR035441">
    <property type="entry name" value="TFIIS/LEDGF_dom_sf"/>
</dbReference>
<organism evidence="14 15">
    <name type="scientific">Salmo trutta</name>
    <name type="common">Brown trout</name>
    <dbReference type="NCBI Taxonomy" id="8032"/>
    <lineage>
        <taxon>Eukaryota</taxon>
        <taxon>Metazoa</taxon>
        <taxon>Chordata</taxon>
        <taxon>Craniata</taxon>
        <taxon>Vertebrata</taxon>
        <taxon>Euteleostomi</taxon>
        <taxon>Actinopterygii</taxon>
        <taxon>Neopterygii</taxon>
        <taxon>Teleostei</taxon>
        <taxon>Protacanthopterygii</taxon>
        <taxon>Salmoniformes</taxon>
        <taxon>Salmonidae</taxon>
        <taxon>Salmoninae</taxon>
        <taxon>Salmo</taxon>
    </lineage>
</organism>
<accession>A0A674C2S8</accession>
<feature type="compositionally biased region" description="Basic residues" evidence="12">
    <location>
        <begin position="144"/>
        <end position="161"/>
    </location>
</feature>
<evidence type="ECO:0000256" key="1">
    <source>
        <dbReference type="ARBA" id="ARBA00004123"/>
    </source>
</evidence>
<comment type="similarity">
    <text evidence="3">Belongs to the HDGF family.</text>
</comment>
<dbReference type="Ensembl" id="ENSSTUT00000082937.1">
    <property type="protein sequence ID" value="ENSSTUP00000077877.1"/>
    <property type="gene ID" value="ENSSTUG00000034332.1"/>
</dbReference>
<keyword evidence="5" id="KW-0517">Myogenesis</keyword>
<evidence type="ECO:0000256" key="10">
    <source>
        <dbReference type="ARBA" id="ARBA00023242"/>
    </source>
</evidence>
<feature type="compositionally biased region" description="Basic and acidic residues" evidence="12">
    <location>
        <begin position="278"/>
        <end position="334"/>
    </location>
</feature>
<feature type="compositionally biased region" description="Basic and acidic residues" evidence="12">
    <location>
        <begin position="227"/>
        <end position="245"/>
    </location>
</feature>
<keyword evidence="8" id="KW-0233">DNA recombination</keyword>
<dbReference type="Gene3D" id="1.20.930.10">
    <property type="entry name" value="Conserved domain common to transcription factors TFIIS, elongin A, CRSP70"/>
    <property type="match status" value="1"/>
</dbReference>
<proteinExistence type="inferred from homology"/>
<protein>
    <recommendedName>
        <fullName evidence="11">Hepatoma-derived growth factor-related protein 2</fullName>
    </recommendedName>
</protein>
<keyword evidence="10" id="KW-0539">Nucleus</keyword>
<feature type="compositionally biased region" description="Basic and acidic residues" evidence="12">
    <location>
        <begin position="400"/>
        <end position="420"/>
    </location>
</feature>
<dbReference type="Pfam" id="PF00855">
    <property type="entry name" value="PWWP"/>
    <property type="match status" value="1"/>
</dbReference>
<feature type="region of interest" description="Disordered" evidence="12">
    <location>
        <begin position="499"/>
        <end position="533"/>
    </location>
</feature>
<keyword evidence="15" id="KW-1185">Reference proteome</keyword>
<dbReference type="Gene3D" id="2.30.30.140">
    <property type="match status" value="1"/>
</dbReference>
<feature type="domain" description="PWWP" evidence="13">
    <location>
        <begin position="7"/>
        <end position="64"/>
    </location>
</feature>
<dbReference type="PROSITE" id="PS50812">
    <property type="entry name" value="PWWP"/>
    <property type="match status" value="1"/>
</dbReference>
<dbReference type="InterPro" id="IPR000313">
    <property type="entry name" value="PWWP_dom"/>
</dbReference>
<evidence type="ECO:0000256" key="11">
    <source>
        <dbReference type="ARBA" id="ARBA00039350"/>
    </source>
</evidence>
<evidence type="ECO:0000256" key="7">
    <source>
        <dbReference type="ARBA" id="ARBA00023054"/>
    </source>
</evidence>
<dbReference type="InterPro" id="IPR036218">
    <property type="entry name" value="HIVI-bd_sf"/>
</dbReference>